<comment type="caution">
    <text evidence="10">The sequence shown here is derived from an EMBL/GenBank/DDBJ whole genome shotgun (WGS) entry which is preliminary data.</text>
</comment>
<dbReference type="Pfam" id="PF23559">
    <property type="entry name" value="WHD_DRP"/>
    <property type="match status" value="1"/>
</dbReference>
<dbReference type="Proteomes" id="UP000886595">
    <property type="component" value="Unassembled WGS sequence"/>
</dbReference>
<keyword evidence="5" id="KW-0611">Plant defense</keyword>
<dbReference type="SUPFAM" id="SSF52540">
    <property type="entry name" value="P-loop containing nucleoside triphosphate hydrolases"/>
    <property type="match status" value="1"/>
</dbReference>
<dbReference type="PANTHER" id="PTHR33463:SF210">
    <property type="entry name" value="NB-ARC DOMAIN-CONTAINING PROTEIN"/>
    <property type="match status" value="1"/>
</dbReference>
<dbReference type="EMBL" id="JAAMPC010000007">
    <property type="protein sequence ID" value="KAG2302686.1"/>
    <property type="molecule type" value="Genomic_DNA"/>
</dbReference>
<dbReference type="InterPro" id="IPR050905">
    <property type="entry name" value="Plant_NBS-LRR"/>
</dbReference>
<dbReference type="Gene3D" id="3.40.50.300">
    <property type="entry name" value="P-loop containing nucleotide triphosphate hydrolases"/>
    <property type="match status" value="1"/>
</dbReference>
<dbReference type="PANTHER" id="PTHR33463">
    <property type="entry name" value="NB-ARC DOMAIN-CONTAINING PROTEIN-RELATED"/>
    <property type="match status" value="1"/>
</dbReference>
<dbReference type="Pfam" id="PF23247">
    <property type="entry name" value="LRR_RPS2"/>
    <property type="match status" value="1"/>
</dbReference>
<evidence type="ECO:0000259" key="8">
    <source>
        <dbReference type="Pfam" id="PF23247"/>
    </source>
</evidence>
<sequence>MEELKAKRDDWSRRITREEDRGFQRLAEVQVWLTRVETIEKEVNDLLSARDAELQKLCLCGFCSNSLKSSYRYGRSVILTLRKVEKLKSQVFDVLVEQAQISEVPEQQIKPVIVGQETMLGKAWTQLKEDGVGIMGLYGMGGVGKTTLLTQINNKFSEERCGFDFVIWVVVSKDLQLDNIQDEVARKVGLGREEWRQKQKSQKTEEMYNFLRKKRFVLLLDDIWEKVDLTKIGIPIPTTNNQCKVAFTTRSQDVCARMGAENTMEVQCLSDDDAFDLFQKKVGKTTLGSDSEIPNLARIVAKKCHGLPLALDVIGETMSCKRTIQEWRHAIDILTSYAIEFFGMEDKILPLLKFSYDSLKGEKVKACLLYCALLPEDYEILKETLIDYWICEGIIDASEGSTERAENKGYEIIGSLVRASLLMDRHGTKSVCMHDVVREMALWIASDLGKEKEAFIVRAGVGLTEMPKVKNWEVVKRMSLCENGIYLLPGSPKCPELKTFLLKSAGVRSISSGFFEYMQKLVVLDLSHNGDLSELPNGISKLVSLQYLNLSWTGIRALRMDLLEGVKNLNHLDLRETHELWSIAGISRLHNLKILKLSYSYFSWDRYTVEELETLKHLDILTMGFRPPQGFEHFLRSHKLMSCTRSIEFWDSRGLTNSRQSFEISLPVAMDKLRDFSIRECRVHEIKMEAAMTFSSLHSPRRSPRFLNLSHVDITSCNCLRELTLLMFAPNIKSFHVSDSRELEDIINKEKACKGDQSGIVPFPKLVSLKLNNLPKLKNVYWNPLPLPYLHKIHVSECPNLKKLPLDSQSGKHGEDELIIRYTEQEWIDGVEWEDEATKTRFLSSCKKV</sequence>
<dbReference type="Gene3D" id="1.10.10.10">
    <property type="entry name" value="Winged helix-like DNA-binding domain superfamily/Winged helix DNA-binding domain"/>
    <property type="match status" value="1"/>
</dbReference>
<dbReference type="FunFam" id="1.10.10.10:FF:000322">
    <property type="entry name" value="Probable disease resistance protein At1g63360"/>
    <property type="match status" value="1"/>
</dbReference>
<keyword evidence="4" id="KW-0547">Nucleotide-binding</keyword>
<accession>A0A8X7V6J2</accession>
<reference evidence="10 11" key="1">
    <citation type="submission" date="2020-02" db="EMBL/GenBank/DDBJ databases">
        <authorList>
            <person name="Ma Q."/>
            <person name="Huang Y."/>
            <person name="Song X."/>
            <person name="Pei D."/>
        </authorList>
    </citation>
    <scope>NUCLEOTIDE SEQUENCE [LARGE SCALE GENOMIC DNA]</scope>
    <source>
        <strain evidence="10">Sxm20200214</strain>
        <tissue evidence="10">Leaf</tissue>
    </source>
</reference>
<evidence type="ECO:0000256" key="5">
    <source>
        <dbReference type="ARBA" id="ARBA00022821"/>
    </source>
</evidence>
<dbReference type="GO" id="GO:0006952">
    <property type="term" value="P:defense response"/>
    <property type="evidence" value="ECO:0007669"/>
    <property type="project" value="UniProtKB-KW"/>
</dbReference>
<evidence type="ECO:0000259" key="9">
    <source>
        <dbReference type="Pfam" id="PF23559"/>
    </source>
</evidence>
<dbReference type="GO" id="GO:0005524">
    <property type="term" value="F:ATP binding"/>
    <property type="evidence" value="ECO:0007669"/>
    <property type="project" value="UniProtKB-KW"/>
</dbReference>
<dbReference type="Gene3D" id="3.80.10.10">
    <property type="entry name" value="Ribonuclease Inhibitor"/>
    <property type="match status" value="2"/>
</dbReference>
<dbReference type="SUPFAM" id="SSF52058">
    <property type="entry name" value="L domain-like"/>
    <property type="match status" value="1"/>
</dbReference>
<evidence type="ECO:0000256" key="3">
    <source>
        <dbReference type="ARBA" id="ARBA00022737"/>
    </source>
</evidence>
<proteinExistence type="inferred from homology"/>
<organism evidence="10 11">
    <name type="scientific">Brassica carinata</name>
    <name type="common">Ethiopian mustard</name>
    <name type="synonym">Abyssinian cabbage</name>
    <dbReference type="NCBI Taxonomy" id="52824"/>
    <lineage>
        <taxon>Eukaryota</taxon>
        <taxon>Viridiplantae</taxon>
        <taxon>Streptophyta</taxon>
        <taxon>Embryophyta</taxon>
        <taxon>Tracheophyta</taxon>
        <taxon>Spermatophyta</taxon>
        <taxon>Magnoliopsida</taxon>
        <taxon>eudicotyledons</taxon>
        <taxon>Gunneridae</taxon>
        <taxon>Pentapetalae</taxon>
        <taxon>rosids</taxon>
        <taxon>malvids</taxon>
        <taxon>Brassicales</taxon>
        <taxon>Brassicaceae</taxon>
        <taxon>Brassiceae</taxon>
        <taxon>Brassica</taxon>
    </lineage>
</organism>
<dbReference type="FunFam" id="1.10.8.430:FF:000003">
    <property type="entry name" value="Probable disease resistance protein At5g66910"/>
    <property type="match status" value="1"/>
</dbReference>
<dbReference type="InterPro" id="IPR032675">
    <property type="entry name" value="LRR_dom_sf"/>
</dbReference>
<dbReference type="OrthoDB" id="1101056at2759"/>
<keyword evidence="3" id="KW-0677">Repeat</keyword>
<feature type="domain" description="Disease resistance protein winged helix" evidence="9">
    <location>
        <begin position="374"/>
        <end position="441"/>
    </location>
</feature>
<dbReference type="Gene3D" id="1.10.8.430">
    <property type="entry name" value="Helical domain of apoptotic protease-activating factors"/>
    <property type="match status" value="1"/>
</dbReference>
<dbReference type="InterPro" id="IPR027417">
    <property type="entry name" value="P-loop_NTPase"/>
</dbReference>
<feature type="domain" description="NB-ARC" evidence="7">
    <location>
        <begin position="116"/>
        <end position="287"/>
    </location>
</feature>
<dbReference type="Pfam" id="PF13855">
    <property type="entry name" value="LRR_8"/>
    <property type="match status" value="1"/>
</dbReference>
<feature type="domain" description="Disease resistance protein At4g27190-like leucine-rich repeats" evidence="8">
    <location>
        <begin position="702"/>
        <end position="804"/>
    </location>
</feature>
<dbReference type="InterPro" id="IPR036388">
    <property type="entry name" value="WH-like_DNA-bd_sf"/>
</dbReference>
<dbReference type="InterPro" id="IPR058922">
    <property type="entry name" value="WHD_DRP"/>
</dbReference>
<keyword evidence="6" id="KW-0067">ATP-binding</keyword>
<name>A0A8X7V6J2_BRACI</name>
<dbReference type="InterPro" id="IPR042197">
    <property type="entry name" value="Apaf_helical"/>
</dbReference>
<dbReference type="GO" id="GO:0043531">
    <property type="term" value="F:ADP binding"/>
    <property type="evidence" value="ECO:0007669"/>
    <property type="project" value="InterPro"/>
</dbReference>
<evidence type="ECO:0000313" key="11">
    <source>
        <dbReference type="Proteomes" id="UP000886595"/>
    </source>
</evidence>
<evidence type="ECO:0000256" key="2">
    <source>
        <dbReference type="ARBA" id="ARBA00022614"/>
    </source>
</evidence>
<evidence type="ECO:0008006" key="12">
    <source>
        <dbReference type="Google" id="ProtNLM"/>
    </source>
</evidence>
<evidence type="ECO:0000313" key="10">
    <source>
        <dbReference type="EMBL" id="KAG2302686.1"/>
    </source>
</evidence>
<keyword evidence="11" id="KW-1185">Reference proteome</keyword>
<dbReference type="FunFam" id="3.40.50.300:FF:001091">
    <property type="entry name" value="Probable disease resistance protein At1g61300"/>
    <property type="match status" value="1"/>
</dbReference>
<evidence type="ECO:0000259" key="7">
    <source>
        <dbReference type="Pfam" id="PF00931"/>
    </source>
</evidence>
<dbReference type="AlphaFoldDB" id="A0A8X7V6J2"/>
<evidence type="ECO:0000256" key="6">
    <source>
        <dbReference type="ARBA" id="ARBA00022840"/>
    </source>
</evidence>
<dbReference type="InterPro" id="IPR057135">
    <property type="entry name" value="At4g27190-like_LRR"/>
</dbReference>
<dbReference type="Pfam" id="PF00931">
    <property type="entry name" value="NB-ARC"/>
    <property type="match status" value="1"/>
</dbReference>
<protein>
    <recommendedName>
        <fullName evidence="12">Disease resistance protein</fullName>
    </recommendedName>
</protein>
<comment type="similarity">
    <text evidence="1">Belongs to the disease resistance NB-LRR family.</text>
</comment>
<evidence type="ECO:0000256" key="4">
    <source>
        <dbReference type="ARBA" id="ARBA00022741"/>
    </source>
</evidence>
<dbReference type="InterPro" id="IPR002182">
    <property type="entry name" value="NB-ARC"/>
</dbReference>
<dbReference type="InterPro" id="IPR001611">
    <property type="entry name" value="Leu-rich_rpt"/>
</dbReference>
<dbReference type="PRINTS" id="PR00364">
    <property type="entry name" value="DISEASERSIST"/>
</dbReference>
<keyword evidence="2" id="KW-0433">Leucine-rich repeat</keyword>
<gene>
    <name evidence="10" type="ORF">Bca52824_031337</name>
</gene>
<evidence type="ECO:0000256" key="1">
    <source>
        <dbReference type="ARBA" id="ARBA00008894"/>
    </source>
</evidence>